<organism evidence="2 3">
    <name type="scientific">Daedalea quercina L-15889</name>
    <dbReference type="NCBI Taxonomy" id="1314783"/>
    <lineage>
        <taxon>Eukaryota</taxon>
        <taxon>Fungi</taxon>
        <taxon>Dikarya</taxon>
        <taxon>Basidiomycota</taxon>
        <taxon>Agaricomycotina</taxon>
        <taxon>Agaricomycetes</taxon>
        <taxon>Polyporales</taxon>
        <taxon>Fomitopsis</taxon>
    </lineage>
</organism>
<dbReference type="InterPro" id="IPR041078">
    <property type="entry name" value="Plavaka"/>
</dbReference>
<dbReference type="InterPro" id="IPR049233">
    <property type="entry name" value="DUF6830"/>
</dbReference>
<keyword evidence="3" id="KW-1185">Reference proteome</keyword>
<dbReference type="PROSITE" id="PS00028">
    <property type="entry name" value="ZINC_FINGER_C2H2_1"/>
    <property type="match status" value="1"/>
</dbReference>
<dbReference type="Pfam" id="PF18759">
    <property type="entry name" value="Plavaka"/>
    <property type="match status" value="2"/>
</dbReference>
<dbReference type="AlphaFoldDB" id="A0A165KY03"/>
<evidence type="ECO:0000313" key="3">
    <source>
        <dbReference type="Proteomes" id="UP000076727"/>
    </source>
</evidence>
<accession>A0A165KY03</accession>
<dbReference type="Proteomes" id="UP000076727">
    <property type="component" value="Unassembled WGS sequence"/>
</dbReference>
<dbReference type="InterPro" id="IPR013087">
    <property type="entry name" value="Znf_C2H2_type"/>
</dbReference>
<evidence type="ECO:0000313" key="2">
    <source>
        <dbReference type="EMBL" id="KZT63739.1"/>
    </source>
</evidence>
<evidence type="ECO:0000259" key="1">
    <source>
        <dbReference type="PROSITE" id="PS00028"/>
    </source>
</evidence>
<proteinExistence type="predicted"/>
<feature type="domain" description="C2H2-type" evidence="1">
    <location>
        <begin position="18"/>
        <end position="39"/>
    </location>
</feature>
<reference evidence="2 3" key="1">
    <citation type="journal article" date="2016" name="Mol. Biol. Evol.">
        <title>Comparative Genomics of Early-Diverging Mushroom-Forming Fungi Provides Insights into the Origins of Lignocellulose Decay Capabilities.</title>
        <authorList>
            <person name="Nagy L.G."/>
            <person name="Riley R."/>
            <person name="Tritt A."/>
            <person name="Adam C."/>
            <person name="Daum C."/>
            <person name="Floudas D."/>
            <person name="Sun H."/>
            <person name="Yadav J.S."/>
            <person name="Pangilinan J."/>
            <person name="Larsson K.H."/>
            <person name="Matsuura K."/>
            <person name="Barry K."/>
            <person name="Labutti K."/>
            <person name="Kuo R."/>
            <person name="Ohm R.A."/>
            <person name="Bhattacharya S.S."/>
            <person name="Shirouzu T."/>
            <person name="Yoshinaga Y."/>
            <person name="Martin F.M."/>
            <person name="Grigoriev I.V."/>
            <person name="Hibbett D.S."/>
        </authorList>
    </citation>
    <scope>NUCLEOTIDE SEQUENCE [LARGE SCALE GENOMIC DNA]</scope>
    <source>
        <strain evidence="2 3">L-15889</strain>
    </source>
</reference>
<sequence>MDTSLHKSPYSDGSLILCADCHRQFASYDLLVTHISLDHSHLYSALQGLSSQPGSDTKYLHPHAGFQFRGERLPNVFEAFESDKHAEERAFNPCYPFLNADELELARWLNERLTSTEIDEFLKLKWVRRHPPSFRSCLTLRSWIEELPSGPQWRTARIELKGYDMAPRQSPPLLIYRNGLECLQFLHANPIWAPYCSPEAWLVQTGEGQRVITEFNTSLLAWKLQSVLPIGAAVVPVQFGADKLTVTGNVGDLEMHPILMTLAAIPDTIRSKLSNQAWICVGYLPTPKFNVHADYNGILTNRILHEAMDIITESLKVAAKDGAIMADGYGRARLQGLNGVHKPWWRDYPFTDPSTFCVPDLLHSVYKFFWDHFLKACQIAVGAEELDRRFAARHKRIGYAALRRVSEVKQMTGRMYREIMRSVIVMIGGAVEPRFLRAMRAIIDFFLAAQSPRHTPYSLARMTTHLRVFHENKDAIMNAGGRGTLNHWQIPKLELLSNFVPAILSRGTLPQWSCDAVEHLLRTEAKKPFLKFTNRHRNDFGEQCARHLDRVEKMQLFELYALFKTHGVGLQHALPSATAVDDVEINEASSTGLARTWVLHALPDTVTGAEYCIRARRTSRNLFATGSLTMIDSKVAYHLTKRPAAMYTIDQVATTYNLADFHAALADYAQGFDLDRRGGAIRWSSPSQDVGFDFVNTWETYRIQMLSTHDDAVRLDPETLRAIPPNAKFPFGMCDAVLIDSLKPDGEVRQRSLIVQVRSVFEPVPRPDCVLPSHLCTPLIYVQDFAFADLDEKGHPCKTPDILMYRLQRRCYPDVRGISQRAGEVIPLYNVVRPVDISPVFGGRIMDTRLNELTSLELPYEFWLNDMWDTELHETLAVDYE</sequence>
<dbReference type="Pfam" id="PF20722">
    <property type="entry name" value="DUF6830"/>
    <property type="match status" value="1"/>
</dbReference>
<gene>
    <name evidence="2" type="ORF">DAEQUDRAFT_679850</name>
</gene>
<protein>
    <recommendedName>
        <fullName evidence="1">C2H2-type domain-containing protein</fullName>
    </recommendedName>
</protein>
<name>A0A165KY03_9APHY</name>
<dbReference type="EMBL" id="KV429160">
    <property type="protein sequence ID" value="KZT63739.1"/>
    <property type="molecule type" value="Genomic_DNA"/>
</dbReference>
<dbReference type="OrthoDB" id="3232986at2759"/>